<organism evidence="1">
    <name type="scientific">gut metagenome</name>
    <dbReference type="NCBI Taxonomy" id="749906"/>
    <lineage>
        <taxon>unclassified sequences</taxon>
        <taxon>metagenomes</taxon>
        <taxon>organismal metagenomes</taxon>
    </lineage>
</organism>
<gene>
    <name evidence="1" type="ORF">EVA_14838</name>
</gene>
<name>J9CB05_9ZZZZ</name>
<proteinExistence type="predicted"/>
<sequence length="39" mass="4285">MIFTSTRFLLPDKGGHKLIVHNEIGGADINIMFGLVDDV</sequence>
<dbReference type="EMBL" id="AMCI01004960">
    <property type="protein sequence ID" value="EJW97055.1"/>
    <property type="molecule type" value="Genomic_DNA"/>
</dbReference>
<evidence type="ECO:0000313" key="1">
    <source>
        <dbReference type="EMBL" id="EJW97055.1"/>
    </source>
</evidence>
<dbReference type="AlphaFoldDB" id="J9CB05"/>
<accession>J9CB05</accession>
<reference evidence="1" key="1">
    <citation type="journal article" date="2012" name="PLoS ONE">
        <title>Gene sets for utilization of primary and secondary nutrition supplies in the distal gut of endangered iberian lynx.</title>
        <authorList>
            <person name="Alcaide M."/>
            <person name="Messina E."/>
            <person name="Richter M."/>
            <person name="Bargiela R."/>
            <person name="Peplies J."/>
            <person name="Huws S.A."/>
            <person name="Newbold C.J."/>
            <person name="Golyshin P.N."/>
            <person name="Simon M.A."/>
            <person name="Lopez G."/>
            <person name="Yakimov M.M."/>
            <person name="Ferrer M."/>
        </authorList>
    </citation>
    <scope>NUCLEOTIDE SEQUENCE</scope>
</reference>
<protein>
    <submittedName>
        <fullName evidence="1">Uncharacterized protein</fullName>
    </submittedName>
</protein>
<comment type="caution">
    <text evidence="1">The sequence shown here is derived from an EMBL/GenBank/DDBJ whole genome shotgun (WGS) entry which is preliminary data.</text>
</comment>